<evidence type="ECO:0000256" key="1">
    <source>
        <dbReference type="ARBA" id="ARBA00004123"/>
    </source>
</evidence>
<evidence type="ECO:0000256" key="2">
    <source>
        <dbReference type="SAM" id="MobiDB-lite"/>
    </source>
</evidence>
<evidence type="ECO:0000313" key="4">
    <source>
        <dbReference type="EMBL" id="GBN13976.1"/>
    </source>
</evidence>
<dbReference type="Pfam" id="PF11427">
    <property type="entry name" value="HTH_Tnp_Tc3_1"/>
    <property type="match status" value="1"/>
</dbReference>
<name>A0A4Y2LK85_ARAVE</name>
<dbReference type="Gene3D" id="1.10.10.10">
    <property type="entry name" value="Winged helix-like DNA-binding domain superfamily/Winged helix DNA-binding domain"/>
    <property type="match status" value="1"/>
</dbReference>
<dbReference type="AlphaFoldDB" id="A0A4Y2LK85"/>
<gene>
    <name evidence="4" type="ORF">AVEN_62033_1</name>
</gene>
<evidence type="ECO:0000259" key="3">
    <source>
        <dbReference type="Pfam" id="PF11427"/>
    </source>
</evidence>
<dbReference type="InterPro" id="IPR009057">
    <property type="entry name" value="Homeodomain-like_sf"/>
</dbReference>
<evidence type="ECO:0000313" key="5">
    <source>
        <dbReference type="Proteomes" id="UP000499080"/>
    </source>
</evidence>
<dbReference type="InterPro" id="IPR036388">
    <property type="entry name" value="WH-like_DNA-bd_sf"/>
</dbReference>
<feature type="region of interest" description="Disordered" evidence="2">
    <location>
        <begin position="1"/>
        <end position="26"/>
    </location>
</feature>
<sequence length="220" mass="25067">MTAGGRRGLRPDPHRSPPAGSLATSLQDIKPYCPPMLFPLNRTLKSQINWYRHVYANKEIWNQSEYGAAVSNAYIRQQASGTVVRSVTAATIADYQDLSEFERGVIVGVQEMGHSISEVAMKFGFSRTTISRVYNEYRESGKTSNLRHRCGRKRIMKERDQRRLTRIIKRDRRANLPPIAADLNAGPSTSVNVRTIQRNIIDMGFRSRRPTRVPLMTARY</sequence>
<organism evidence="4 5">
    <name type="scientific">Araneus ventricosus</name>
    <name type="common">Orbweaver spider</name>
    <name type="synonym">Epeira ventricosa</name>
    <dbReference type="NCBI Taxonomy" id="182803"/>
    <lineage>
        <taxon>Eukaryota</taxon>
        <taxon>Metazoa</taxon>
        <taxon>Ecdysozoa</taxon>
        <taxon>Arthropoda</taxon>
        <taxon>Chelicerata</taxon>
        <taxon>Arachnida</taxon>
        <taxon>Araneae</taxon>
        <taxon>Araneomorphae</taxon>
        <taxon>Entelegynae</taxon>
        <taxon>Araneoidea</taxon>
        <taxon>Araneidae</taxon>
        <taxon>Araneus</taxon>
    </lineage>
</organism>
<dbReference type="InterPro" id="IPR025898">
    <property type="entry name" value="Tc3_transposase_DNA-bd_dom"/>
</dbReference>
<feature type="domain" description="Tc3 transposase DNA binding" evidence="3">
    <location>
        <begin position="98"/>
        <end position="132"/>
    </location>
</feature>
<keyword evidence="5" id="KW-1185">Reference proteome</keyword>
<protein>
    <recommendedName>
        <fullName evidence="3">Tc3 transposase DNA binding domain-containing protein</fullName>
    </recommendedName>
</protein>
<comment type="caution">
    <text evidence="4">The sequence shown here is derived from an EMBL/GenBank/DDBJ whole genome shotgun (WGS) entry which is preliminary data.</text>
</comment>
<dbReference type="EMBL" id="BGPR01005848">
    <property type="protein sequence ID" value="GBN13976.1"/>
    <property type="molecule type" value="Genomic_DNA"/>
</dbReference>
<comment type="subcellular location">
    <subcellularLocation>
        <location evidence="1">Nucleus</location>
    </subcellularLocation>
</comment>
<dbReference type="GO" id="GO:0003677">
    <property type="term" value="F:DNA binding"/>
    <property type="evidence" value="ECO:0007669"/>
    <property type="project" value="InterPro"/>
</dbReference>
<dbReference type="SUPFAM" id="SSF46689">
    <property type="entry name" value="Homeodomain-like"/>
    <property type="match status" value="1"/>
</dbReference>
<dbReference type="OrthoDB" id="2351036at2759"/>
<proteinExistence type="predicted"/>
<reference evidence="4 5" key="1">
    <citation type="journal article" date="2019" name="Sci. Rep.">
        <title>Orb-weaving spider Araneus ventricosus genome elucidates the spidroin gene catalogue.</title>
        <authorList>
            <person name="Kono N."/>
            <person name="Nakamura H."/>
            <person name="Ohtoshi R."/>
            <person name="Moran D.A.P."/>
            <person name="Shinohara A."/>
            <person name="Yoshida Y."/>
            <person name="Fujiwara M."/>
            <person name="Mori M."/>
            <person name="Tomita M."/>
            <person name="Arakawa K."/>
        </authorList>
    </citation>
    <scope>NUCLEOTIDE SEQUENCE [LARGE SCALE GENOMIC DNA]</scope>
</reference>
<accession>A0A4Y2LK85</accession>
<dbReference type="GO" id="GO:0005634">
    <property type="term" value="C:nucleus"/>
    <property type="evidence" value="ECO:0007669"/>
    <property type="project" value="UniProtKB-SubCell"/>
</dbReference>
<dbReference type="Proteomes" id="UP000499080">
    <property type="component" value="Unassembled WGS sequence"/>
</dbReference>